<reference evidence="4" key="1">
    <citation type="journal article" date="2019" name="Sci. Rep.">
        <title>Draft genome of Tanacetum cinerariifolium, the natural source of mosquito coil.</title>
        <authorList>
            <person name="Yamashiro T."/>
            <person name="Shiraishi A."/>
            <person name="Satake H."/>
            <person name="Nakayama K."/>
        </authorList>
    </citation>
    <scope>NUCLEOTIDE SEQUENCE</scope>
</reference>
<evidence type="ECO:0000313" key="4">
    <source>
        <dbReference type="EMBL" id="GEU50355.1"/>
    </source>
</evidence>
<feature type="compositionally biased region" description="Acidic residues" evidence="1">
    <location>
        <begin position="1056"/>
        <end position="1081"/>
    </location>
</feature>
<dbReference type="EMBL" id="BKCJ010002702">
    <property type="protein sequence ID" value="GEU50355.1"/>
    <property type="molecule type" value="Genomic_DNA"/>
</dbReference>
<gene>
    <name evidence="4" type="ORF">Tci_022333</name>
</gene>
<dbReference type="SUPFAM" id="SSF56672">
    <property type="entry name" value="DNA/RNA polymerases"/>
    <property type="match status" value="1"/>
</dbReference>
<feature type="region of interest" description="Disordered" evidence="1">
    <location>
        <begin position="943"/>
        <end position="1138"/>
    </location>
</feature>
<feature type="compositionally biased region" description="Polar residues" evidence="1">
    <location>
        <begin position="31"/>
        <end position="50"/>
    </location>
</feature>
<protein>
    <submittedName>
        <fullName evidence="4">Uncharacterized protein</fullName>
    </submittedName>
</protein>
<dbReference type="Pfam" id="PF25597">
    <property type="entry name" value="SH3_retrovirus"/>
    <property type="match status" value="1"/>
</dbReference>
<accession>A0A6L2KQQ3</accession>
<evidence type="ECO:0000259" key="3">
    <source>
        <dbReference type="Pfam" id="PF25597"/>
    </source>
</evidence>
<evidence type="ECO:0000256" key="1">
    <source>
        <dbReference type="SAM" id="MobiDB-lite"/>
    </source>
</evidence>
<dbReference type="InterPro" id="IPR013103">
    <property type="entry name" value="RVT_2"/>
</dbReference>
<feature type="compositionally biased region" description="Polar residues" evidence="1">
    <location>
        <begin position="1123"/>
        <end position="1134"/>
    </location>
</feature>
<feature type="compositionally biased region" description="Acidic residues" evidence="1">
    <location>
        <begin position="1091"/>
        <end position="1116"/>
    </location>
</feature>
<feature type="non-terminal residue" evidence="4">
    <location>
        <position position="1"/>
    </location>
</feature>
<name>A0A6L2KQQ3_TANCI</name>
<dbReference type="PANTHER" id="PTHR11439:SF495">
    <property type="entry name" value="REVERSE TRANSCRIPTASE, RNA-DEPENDENT DNA POLYMERASE-RELATED"/>
    <property type="match status" value="1"/>
</dbReference>
<dbReference type="Pfam" id="PF07727">
    <property type="entry name" value="RVT_2"/>
    <property type="match status" value="1"/>
</dbReference>
<feature type="domain" description="Reverse transcriptase Ty1/copia-type" evidence="2">
    <location>
        <begin position="601"/>
        <end position="685"/>
    </location>
</feature>
<dbReference type="InterPro" id="IPR057670">
    <property type="entry name" value="SH3_retrovirus"/>
</dbReference>
<dbReference type="PANTHER" id="PTHR11439">
    <property type="entry name" value="GAG-POL-RELATED RETROTRANSPOSON"/>
    <property type="match status" value="1"/>
</dbReference>
<feature type="compositionally biased region" description="Acidic residues" evidence="1">
    <location>
        <begin position="1039"/>
        <end position="1048"/>
    </location>
</feature>
<feature type="domain" description="Retroviral polymerase SH3-like" evidence="3">
    <location>
        <begin position="449"/>
        <end position="485"/>
    </location>
</feature>
<dbReference type="InterPro" id="IPR043502">
    <property type="entry name" value="DNA/RNA_pol_sf"/>
</dbReference>
<evidence type="ECO:0000259" key="2">
    <source>
        <dbReference type="Pfam" id="PF07727"/>
    </source>
</evidence>
<comment type="caution">
    <text evidence="4">The sequence shown here is derived from an EMBL/GenBank/DDBJ whole genome shotgun (WGS) entry which is preliminary data.</text>
</comment>
<sequence>LRDSSNPRQKTTIHDGRVTIQPVQGRHNSFDAGTSGTRANISGTRGNNSGQQRVVKCLNCQGKGHMTRQRPKLKRKRDATWCSDKVLLVEAQGSGKVLNEEELEFLADLGVAEVLMANLSSYRSDVLFEIPHSQNSHNDMLNQSVQELPYSEQTHLVNYPENEITSDSNIIHYFQYLLETQNAAVQDTNSYAQQDAMILSVFEQLSNQVTNCNKVNKDNLIANESLSVELERYQERENSHILPKHTMKQAVILREIVEQAKSLNPLGSASYSACQYVKLVQELLEYVRDTFLDIHKPSKKLVVVTPINKKKTVRTEPGTSRGSNTSVAPSSSSLVNLRLSELFYVKFGNDLIAKIIGASRTKSWLWHRRLSNLNFGAINHLAKNGLVRGAVDLTLFTWKAGNDLLLPLKIVLCDYGFKRNRSQLINFVSKILGKVRFGNDHITRVMGCKSLHWYFVGYAPAKKAFRIYNKRTPKIIETIHVTFDEVIAMASKQFSLGPGLHSMKTATSSSGLVPNTVSQQPCIPPNRDDWDHLFQPMFDEYFTPPSIDVSLVSVTTAPRSVDLSDSLVSMLINQDDPSTSVPSTQKQEHFLNITQDKVFLIKLKWIYKVKTDEFGGVLKHKARLVAQGFRQKEGIDFEELFSPVARIEAINIFVANVAHKNMRIFQMDVKTAFLNGAVDPTLFTRKAENKLLLVQIYVDDIIFASTNTAMYNEFANHMTTKLKMSMMGQIDSIDTPMVEKCKHDEDLQGKPVDATLYHCMIGSFMYLISSRPDLIYVVCLCAQYQAKPTEKHLNVVKKIFRYLKGTINIGLWYSKDTVINLLAGLPRSKRALQSRLQRQNILPYLGAGEEWNSGTLLCSKEYQLADIFTKPLPRERFNFLIENLGMRSMPPEMLKRLTEEEDEHEKTQVYGAILLKELPNQAMLESKAYKIYYTFASREKTPKPKYVRKKADSDTSPKQKPVQATKGTRIKTKAKVAKSDKKKQPAKKQKAKGLAVLSKSKVPDEQQQKISGTDEGTGTIPGVPDVPIYDSKSDKESWGDSDEEDDDKENFKDDADINNDDSNDNNESDDERTESNSDEIPDPYKSNDEHDKEEEEYDDEFNVEECEKMDEEEDDEITKRSGADQQIASQQSGFEQEEEDAHVTLTPIIPQTISDIATPVIDKNVIESLKVFVLTRSLSQPLSLYKAAATLFEFELTKILIDKMEKNKSFDVADYKESSMMHCSNLITLTKISLSHMSPVQLKYDKHACLGTSYWGPKRQSFYGYASNMTSSKDDYSRRRIIMVNRLRIMKKYDYDHLEEIEARRDDQKLYTFKEGNFKRLRLQDIEDILFLLIQKRLTNLIIDERYDLNVALRMNKTAYTSYLDPHGIICVDLKKRKRLMRVDELDKFSDGMLNDVCSALQDIVVGIRMEYQPISHNRRDPPRDNPLDSVVVLRYEKMSKSENKGKAPTEMELVRDKPNKELVIKSRFNTLAENPVKEILLKLNLLDHGSFLMDSKIYIKMDMDVPGSSRLTVSLSHAHTRPTFIKTLRKLKYMFQDFRYSDIIRHS</sequence>
<proteinExistence type="predicted"/>
<organism evidence="4">
    <name type="scientific">Tanacetum cinerariifolium</name>
    <name type="common">Dalmatian daisy</name>
    <name type="synonym">Chrysanthemum cinerariifolium</name>
    <dbReference type="NCBI Taxonomy" id="118510"/>
    <lineage>
        <taxon>Eukaryota</taxon>
        <taxon>Viridiplantae</taxon>
        <taxon>Streptophyta</taxon>
        <taxon>Embryophyta</taxon>
        <taxon>Tracheophyta</taxon>
        <taxon>Spermatophyta</taxon>
        <taxon>Magnoliopsida</taxon>
        <taxon>eudicotyledons</taxon>
        <taxon>Gunneridae</taxon>
        <taxon>Pentapetalae</taxon>
        <taxon>asterids</taxon>
        <taxon>campanulids</taxon>
        <taxon>Asterales</taxon>
        <taxon>Asteraceae</taxon>
        <taxon>Asteroideae</taxon>
        <taxon>Anthemideae</taxon>
        <taxon>Anthemidinae</taxon>
        <taxon>Tanacetum</taxon>
    </lineage>
</organism>
<feature type="region of interest" description="Disordered" evidence="1">
    <location>
        <begin position="26"/>
        <end position="50"/>
    </location>
</feature>